<evidence type="ECO:0000256" key="1">
    <source>
        <dbReference type="PROSITE-ProRule" id="PRU00042"/>
    </source>
</evidence>
<dbReference type="EMBL" id="CAXAMM010008424">
    <property type="protein sequence ID" value="CAK9017277.1"/>
    <property type="molecule type" value="Genomic_DNA"/>
</dbReference>
<sequence>MPNLDKLIGRQRTMSAFTVLIFSPPGQPLSNIYEMIILGSVALETRSMGPRCVAIVAAILGSSGNSDGTLNVGLELGTVLRSDDYFMPLIQAGKWGEAVRESAMRHQLTMMCSFCGQAYSRTADLVRHLQCHHGGFYREADLMSNLVDEAKMTCICKPCRIPQPRSHRCPAYRQLAMLQYLLDPRHRKLILPWTISPDTLHKLIQLHAALHAQVPALAPWLQCPGENSWEFLLRDSQILSTTCALCSRNFETSIQLFEHLLQQHRSQSGHNGFLLHVLYRFLLAQRMDEVMAVQEGDRLSQVGLAFLNMLASPEELEQDLPQEKRQKREVALQSQPRRKHQRPSSPHSSSTSSTRSEESGQVMKLCRLMGQLLIRHEDSLNSVSMQDSFVLFFQQGNSGVLPLLLRTAKQWHDLPADQAMIPLRSYLIQAVINELTNRFQKLKLQLSDDSTKQAAIKSLTILEDSSFPHLIWHHQHKRLVISQTAPISWSSMETHLGILQQAFLEPTNCVRFFAMASQQVDGISPVASDRCTPEATWTPEVQAGTRHSDGPATSRGEEMKRKWMEDLCNLACTNDSNWCYANAGLISLLWTLVHSASFNEYTYGHIWTVTQGLLRSTRVDETIALHRHPALTDLFQGTPSGEQRDIAEFVSEVLAWCRTTQISQAWERRFENSEGCHCYEAGSDFQPVALVHLYELDAEKIDLPDLLIPWLECHSMATAFTHHGGLKVFFLDRLIDSTRLLGHFHHVEFMEPFSLPIFLRDGLARSWVSHRVVAVVAHLGNSLQGHFRALLLDPITGKKWLCDDNERPQEIMVIPEYFHTRGVLFWTLPCQDLDLEDSEADGMQGLTPSSVPLNLGHETLGTTCPVPTHDQAITASPEEDASWEPRPFLEGLTAAHPSLDLDAPGPMLGLPLRDDSEGRALENSSRSDTATWPQSHAVQEVAPSQPLEEDSALGVLLQRLQDADASITRALAAGPAPLADE</sequence>
<keyword evidence="5" id="KW-1185">Reference proteome</keyword>
<dbReference type="PROSITE" id="PS50157">
    <property type="entry name" value="ZINC_FINGER_C2H2_2"/>
    <property type="match status" value="1"/>
</dbReference>
<dbReference type="InterPro" id="IPR013087">
    <property type="entry name" value="Znf_C2H2_type"/>
</dbReference>
<dbReference type="SUPFAM" id="SSF54001">
    <property type="entry name" value="Cysteine proteinases"/>
    <property type="match status" value="1"/>
</dbReference>
<feature type="region of interest" description="Disordered" evidence="2">
    <location>
        <begin position="317"/>
        <end position="360"/>
    </location>
</feature>
<keyword evidence="1" id="KW-0862">Zinc</keyword>
<keyword evidence="1" id="KW-0479">Metal-binding</keyword>
<proteinExistence type="predicted"/>
<accession>A0ABP0JS39</accession>
<feature type="compositionally biased region" description="Polar residues" evidence="2">
    <location>
        <begin position="922"/>
        <end position="937"/>
    </location>
</feature>
<dbReference type="PROSITE" id="PS00028">
    <property type="entry name" value="ZINC_FINGER_C2H2_1"/>
    <property type="match status" value="2"/>
</dbReference>
<feature type="region of interest" description="Disordered" evidence="2">
    <location>
        <begin position="897"/>
        <end position="948"/>
    </location>
</feature>
<gene>
    <name evidence="4" type="ORF">SCF082_LOCUS13566</name>
</gene>
<feature type="domain" description="C2H2-type" evidence="3">
    <location>
        <begin position="110"/>
        <end position="134"/>
    </location>
</feature>
<feature type="compositionally biased region" description="Basic and acidic residues" evidence="2">
    <location>
        <begin position="321"/>
        <end position="330"/>
    </location>
</feature>
<keyword evidence="1" id="KW-0863">Zinc-finger</keyword>
<reference evidence="4 5" key="1">
    <citation type="submission" date="2024-02" db="EMBL/GenBank/DDBJ databases">
        <authorList>
            <person name="Chen Y."/>
            <person name="Shah S."/>
            <person name="Dougan E. K."/>
            <person name="Thang M."/>
            <person name="Chan C."/>
        </authorList>
    </citation>
    <scope>NUCLEOTIDE SEQUENCE [LARGE SCALE GENOMIC DNA]</scope>
</reference>
<dbReference type="InterPro" id="IPR038765">
    <property type="entry name" value="Papain-like_cys_pep_sf"/>
</dbReference>
<evidence type="ECO:0000313" key="5">
    <source>
        <dbReference type="Proteomes" id="UP001642464"/>
    </source>
</evidence>
<dbReference type="SMART" id="SM00355">
    <property type="entry name" value="ZnF_C2H2"/>
    <property type="match status" value="2"/>
</dbReference>
<protein>
    <submittedName>
        <fullName evidence="4">LINE-1 reverse transcriptase-like</fullName>
    </submittedName>
</protein>
<organism evidence="4 5">
    <name type="scientific">Durusdinium trenchii</name>
    <dbReference type="NCBI Taxonomy" id="1381693"/>
    <lineage>
        <taxon>Eukaryota</taxon>
        <taxon>Sar</taxon>
        <taxon>Alveolata</taxon>
        <taxon>Dinophyceae</taxon>
        <taxon>Suessiales</taxon>
        <taxon>Symbiodiniaceae</taxon>
        <taxon>Durusdinium</taxon>
    </lineage>
</organism>
<evidence type="ECO:0000256" key="2">
    <source>
        <dbReference type="SAM" id="MobiDB-lite"/>
    </source>
</evidence>
<evidence type="ECO:0000259" key="3">
    <source>
        <dbReference type="PROSITE" id="PS50157"/>
    </source>
</evidence>
<comment type="caution">
    <text evidence="4">The sequence shown here is derived from an EMBL/GenBank/DDBJ whole genome shotgun (WGS) entry which is preliminary data.</text>
</comment>
<evidence type="ECO:0000313" key="4">
    <source>
        <dbReference type="EMBL" id="CAK9017277.1"/>
    </source>
</evidence>
<feature type="compositionally biased region" description="Low complexity" evidence="2">
    <location>
        <begin position="343"/>
        <end position="354"/>
    </location>
</feature>
<name>A0ABP0JS39_9DINO</name>
<dbReference type="Proteomes" id="UP001642464">
    <property type="component" value="Unassembled WGS sequence"/>
</dbReference>